<dbReference type="Proteomes" id="UP001203342">
    <property type="component" value="Unassembled WGS sequence"/>
</dbReference>
<evidence type="ECO:0000313" key="1">
    <source>
        <dbReference type="EMBL" id="MCL9768871.1"/>
    </source>
</evidence>
<protein>
    <submittedName>
        <fullName evidence="1">DUF3871 family protein</fullName>
    </submittedName>
</protein>
<evidence type="ECO:0000313" key="2">
    <source>
        <dbReference type="Proteomes" id="UP001203342"/>
    </source>
</evidence>
<proteinExistence type="predicted"/>
<reference evidence="1 2" key="1">
    <citation type="submission" date="2022-05" db="EMBL/GenBank/DDBJ databases">
        <title>Flavobacterium sp., isolated from activated sludge.</title>
        <authorList>
            <person name="Ran Q."/>
        </authorList>
    </citation>
    <scope>NUCLEOTIDE SEQUENCE [LARGE SCALE GENOMIC DNA]</scope>
    <source>
        <strain evidence="1 2">HXWNR69</strain>
    </source>
</reference>
<accession>A0ABT0TE27</accession>
<gene>
    <name evidence="1" type="ORF">NAT47_00400</name>
</gene>
<dbReference type="Pfam" id="PF12987">
    <property type="entry name" value="DUF3871"/>
    <property type="match status" value="1"/>
</dbReference>
<dbReference type="InterPro" id="IPR024353">
    <property type="entry name" value="DUF3871"/>
</dbReference>
<organism evidence="1 2">
    <name type="scientific">Flavobacterium fragile</name>
    <dbReference type="NCBI Taxonomy" id="2949085"/>
    <lineage>
        <taxon>Bacteria</taxon>
        <taxon>Pseudomonadati</taxon>
        <taxon>Bacteroidota</taxon>
        <taxon>Flavobacteriia</taxon>
        <taxon>Flavobacteriales</taxon>
        <taxon>Flavobacteriaceae</taxon>
        <taxon>Flavobacterium</taxon>
    </lineage>
</organism>
<keyword evidence="2" id="KW-1185">Reference proteome</keyword>
<dbReference type="EMBL" id="JAMLJN010000001">
    <property type="protein sequence ID" value="MCL9768871.1"/>
    <property type="molecule type" value="Genomic_DNA"/>
</dbReference>
<sequence length="332" mass="38553">MELVIQNFDNQVIEESNIVTSEKRHFIEANTIEVSLEHLKNECTIPVFAKDNETTISHYEFITTTKNVIQEILGYQGDLIPDIRVSHVIKGRVPTAIGKPASELLDSEKTIYYERMAFVFEIPEITEIVNGNKLNLCVGGVRAYNQENLFSKKSIEKFKVFVGFQNKVCTNLCISTDGLLDDLRVSSVYELGERIHTLINQYDKKEHLNRMKKMNDYFLNENQFAHLIGKMKLYPFLEKEFKKTLFPLKVNDSQINTIVKDYHLDTNFSKSTDDKISLWNVYNLFTEANKSTYIDSNLERNVNAYEFMNYIGNLLENNQSNYFLHTNIIAFS</sequence>
<comment type="caution">
    <text evidence="1">The sequence shown here is derived from an EMBL/GenBank/DDBJ whole genome shotgun (WGS) entry which is preliminary data.</text>
</comment>
<dbReference type="RefSeq" id="WP_250579378.1">
    <property type="nucleotide sequence ID" value="NZ_JAMLJN010000001.1"/>
</dbReference>
<name>A0ABT0TE27_9FLAO</name>